<reference evidence="1" key="1">
    <citation type="submission" date="2022-08" db="EMBL/GenBank/DDBJ databases">
        <authorList>
            <person name="Takahashi K."/>
            <person name="Suzuki S."/>
            <person name="Kawachi M."/>
            <person name="Higashiyama T."/>
            <person name="Nozaki H."/>
        </authorList>
    </citation>
    <scope>NUCLEOTIDE SEQUENCE</scope>
    <source>
        <strain evidence="1">NIES-4479</strain>
    </source>
</reference>
<evidence type="ECO:0000313" key="3">
    <source>
        <dbReference type="Proteomes" id="UP001165080"/>
    </source>
</evidence>
<dbReference type="Proteomes" id="UP001165080">
    <property type="component" value="Unassembled WGS sequence"/>
</dbReference>
<organism evidence="1 3">
    <name type="scientific">Pleodorina starrii</name>
    <dbReference type="NCBI Taxonomy" id="330485"/>
    <lineage>
        <taxon>Eukaryota</taxon>
        <taxon>Viridiplantae</taxon>
        <taxon>Chlorophyta</taxon>
        <taxon>core chlorophytes</taxon>
        <taxon>Chlorophyceae</taxon>
        <taxon>CS clade</taxon>
        <taxon>Chlamydomonadales</taxon>
        <taxon>Volvocaceae</taxon>
        <taxon>Pleodorina</taxon>
    </lineage>
</organism>
<evidence type="ECO:0000313" key="2">
    <source>
        <dbReference type="EMBL" id="GLC62709.1"/>
    </source>
</evidence>
<proteinExistence type="predicted"/>
<dbReference type="AlphaFoldDB" id="A0A9W6C2B8"/>
<accession>A0A9W6C2B8</accession>
<evidence type="ECO:0000313" key="1">
    <source>
        <dbReference type="EMBL" id="GLC62679.1"/>
    </source>
</evidence>
<dbReference type="EMBL" id="BRXU01000068">
    <property type="protein sequence ID" value="GLC62679.1"/>
    <property type="molecule type" value="Genomic_DNA"/>
</dbReference>
<keyword evidence="3" id="KW-1185">Reference proteome</keyword>
<protein>
    <submittedName>
        <fullName evidence="1">Uncharacterized protein</fullName>
    </submittedName>
</protein>
<reference evidence="1 3" key="2">
    <citation type="journal article" date="2023" name="Commun. Biol.">
        <title>Reorganization of the ancestral sex-determining regions during the evolution of trioecy in Pleodorina starrii.</title>
        <authorList>
            <person name="Takahashi K."/>
            <person name="Suzuki S."/>
            <person name="Kawai-Toyooka H."/>
            <person name="Yamamoto K."/>
            <person name="Hamaji T."/>
            <person name="Ootsuki R."/>
            <person name="Yamaguchi H."/>
            <person name="Kawachi M."/>
            <person name="Higashiyama T."/>
            <person name="Nozaki H."/>
        </authorList>
    </citation>
    <scope>NUCLEOTIDE SEQUENCE [LARGE SCALE GENOMIC DNA]</scope>
    <source>
        <strain evidence="1 3">NIES-4479</strain>
    </source>
</reference>
<comment type="caution">
    <text evidence="1">The sequence shown here is derived from an EMBL/GenBank/DDBJ whole genome shotgun (WGS) entry which is preliminary data.</text>
</comment>
<gene>
    <name evidence="1" type="primary">PLESTB003817</name>
    <name evidence="2" type="synonym">PLESTB003849</name>
    <name evidence="1" type="ORF">PLESTB_001927000</name>
    <name evidence="2" type="ORF">PLESTB_001930200</name>
</gene>
<sequence length="426" mass="46873">MVERFAFMQAALALYLDAERDLAHSGAWDPACDHWLRDAEAARTALAAALDAVCATGPARAQDRPLRQLARIARVMLLATDEAEFAQAHGLICEFSAVLRCPGSGPIDRHVDEMLAEARRQLAAFAALPDYAPEATAAAKGFRILARVHDRYHLLLRCRTCRRDFPTKLFVLMRGQPLCPHCLAARRAALAAEAGVAFLGPDPDHSAYGHYLAPCGHILRRQFDLIARVARGETGLRCETCHAAREAAEARRFGWQRLGPCPSRRPNYRLYRHRCGHVQRVAQANMLWGQCDCAGCGQSWSARPSFLYLFEIHLPARGPRPARDYLKLGYSAHPVKRHRHQLGLPPEASVAVLRVVAMASGHAACACETALHRQLRRAHPDAVVPRAEFADGINVTREIYRPALRPVIEAALDRIEADAGAGAAAS</sequence>
<dbReference type="EMBL" id="BRXU01000068">
    <property type="protein sequence ID" value="GLC62709.1"/>
    <property type="molecule type" value="Genomic_DNA"/>
</dbReference>
<name>A0A9W6C2B8_9CHLO</name>